<dbReference type="EC" id="4.2.99.-" evidence="5"/>
<dbReference type="RefSeq" id="WP_166096866.1">
    <property type="nucleotide sequence ID" value="NZ_CP096255.1"/>
</dbReference>
<dbReference type="InterPro" id="IPR011217">
    <property type="entry name" value="Vgb_bact"/>
</dbReference>
<accession>A0A8T5V7N7</accession>
<dbReference type="PANTHER" id="PTHR40274">
    <property type="entry name" value="VIRGINIAMYCIN B LYASE"/>
    <property type="match status" value="1"/>
</dbReference>
<dbReference type="PIRSF" id="PIRSF026412">
    <property type="entry name" value="Streptogrm_lyase"/>
    <property type="match status" value="1"/>
</dbReference>
<dbReference type="GO" id="GO:0017001">
    <property type="term" value="P:antibiotic catabolic process"/>
    <property type="evidence" value="ECO:0007669"/>
    <property type="project" value="UniProtKB-UniRule"/>
</dbReference>
<dbReference type="EMBL" id="CP096255">
    <property type="protein sequence ID" value="UPT91639.1"/>
    <property type="molecule type" value="Genomic_DNA"/>
</dbReference>
<dbReference type="InterPro" id="IPR015943">
    <property type="entry name" value="WD40/YVTN_repeat-like_dom_sf"/>
</dbReference>
<comment type="subunit">
    <text evidence="5">Monomer.</text>
</comment>
<evidence type="ECO:0000313" key="6">
    <source>
        <dbReference type="EMBL" id="UPT91639.1"/>
    </source>
</evidence>
<dbReference type="SUPFAM" id="SSF63829">
    <property type="entry name" value="Calcium-dependent phosphotriesterase"/>
    <property type="match status" value="1"/>
</dbReference>
<keyword evidence="1 5" id="KW-0479">Metal-binding</keyword>
<name>A0A8T5V7N7_9BRAD</name>
<evidence type="ECO:0000256" key="3">
    <source>
        <dbReference type="ARBA" id="ARBA00023239"/>
    </source>
</evidence>
<dbReference type="GO" id="GO:0000287">
    <property type="term" value="F:magnesium ion binding"/>
    <property type="evidence" value="ECO:0007669"/>
    <property type="project" value="UniProtKB-UniRule"/>
</dbReference>
<dbReference type="GO" id="GO:0046677">
    <property type="term" value="P:response to antibiotic"/>
    <property type="evidence" value="ECO:0007669"/>
    <property type="project" value="UniProtKB-UniRule"/>
</dbReference>
<evidence type="ECO:0000313" key="7">
    <source>
        <dbReference type="Proteomes" id="UP000551709"/>
    </source>
</evidence>
<dbReference type="GO" id="GO:0030288">
    <property type="term" value="C:outer membrane-bounded periplasmic space"/>
    <property type="evidence" value="ECO:0007669"/>
    <property type="project" value="TreeGrafter"/>
</dbReference>
<evidence type="ECO:0000256" key="5">
    <source>
        <dbReference type="PIRNR" id="PIRNR026412"/>
    </source>
</evidence>
<sequence>MNRRQFLASSAALLAVRPSFAQEGLFRTKYFPISAGIGLHDLAPARDGTVWFTAQGKGMLGRLDPRDGSFKTVSLGQGAAPHGVTIGPDGALWITEGGQNAIARVDPGDLKVTLFRLPEKFASANLNTGVFDKEGTYWFTGQSGYYGRLKPKSGEMDVFRAPKGVGPYGIAVTPKGEVWYASLAGSHIARIDLATGNAAIVEPPTPSRGSRRVWSDSQSRIWGSEWNSGHVSVHDPANGSWKTWKLPGDHPRTYAVYVDDKDKVWLTDFSANAIVRFDPATERFNVFASDKANANVRQLDGRPGELWGCEPGNDRIVMIQTIAAG</sequence>
<comment type="cofactor">
    <cofactor evidence="5">
        <name>Mg(2+)</name>
        <dbReference type="ChEBI" id="CHEBI:18420"/>
    </cofactor>
</comment>
<dbReference type="Pfam" id="PF24684">
    <property type="entry name" value="Vgb_lyase"/>
    <property type="match status" value="1"/>
</dbReference>
<evidence type="ECO:0000256" key="2">
    <source>
        <dbReference type="ARBA" id="ARBA00022842"/>
    </source>
</evidence>
<dbReference type="GO" id="GO:0016835">
    <property type="term" value="F:carbon-oxygen lyase activity"/>
    <property type="evidence" value="ECO:0007669"/>
    <property type="project" value="UniProtKB-UniRule"/>
</dbReference>
<keyword evidence="3 5" id="KW-0456">Lyase</keyword>
<organism evidence="6 7">
    <name type="scientific">Bradyrhizobium barranii subsp. apii</name>
    <dbReference type="NCBI Taxonomy" id="2819348"/>
    <lineage>
        <taxon>Bacteria</taxon>
        <taxon>Pseudomonadati</taxon>
        <taxon>Pseudomonadota</taxon>
        <taxon>Alphaproteobacteria</taxon>
        <taxon>Hyphomicrobiales</taxon>
        <taxon>Nitrobacteraceae</taxon>
        <taxon>Bradyrhizobium</taxon>
        <taxon>Bradyrhizobium barranii</taxon>
    </lineage>
</organism>
<dbReference type="AlphaFoldDB" id="A0A8T5V7N7"/>
<reference evidence="6" key="1">
    <citation type="journal article" date="2017" name="Syst. Appl. Microbiol.">
        <title>Soybeans inoculated with root zone soils of Canadian native legumes harbour diverse and novel Bradyrhizobium spp. that possess agricultural potential.</title>
        <authorList>
            <person name="Bromfield E.S.P."/>
            <person name="Cloutier S."/>
            <person name="Tambong J.T."/>
            <person name="Tran Thi T.V."/>
        </authorList>
    </citation>
    <scope>NUCLEOTIDE SEQUENCE</scope>
    <source>
        <strain evidence="6">1S5</strain>
    </source>
</reference>
<evidence type="ECO:0000256" key="1">
    <source>
        <dbReference type="ARBA" id="ARBA00022723"/>
    </source>
</evidence>
<comment type="function">
    <text evidence="5">Inactivates the type B streptogramin antibiotics by linearizing the lactone ring at the ester linkage, generating a free phenylglycine carboxylate and converting the threonyl moiety into 2-amino-butenoic acid.</text>
</comment>
<protein>
    <recommendedName>
        <fullName evidence="5">Virginiamycin B lyase</fullName>
        <ecNumber evidence="5">4.2.99.-</ecNumber>
    </recommendedName>
    <alternativeName>
        <fullName evidence="5">Streptogramin B lyase</fullName>
    </alternativeName>
</protein>
<evidence type="ECO:0000256" key="4">
    <source>
        <dbReference type="ARBA" id="ARBA00023251"/>
    </source>
</evidence>
<dbReference type="InterPro" id="IPR051344">
    <property type="entry name" value="Vgb"/>
</dbReference>
<gene>
    <name evidence="6" type="ORF">HAP41_0000023565</name>
</gene>
<keyword evidence="4 5" id="KW-0046">Antibiotic resistance</keyword>
<reference evidence="6" key="2">
    <citation type="submission" date="2022-04" db="EMBL/GenBank/DDBJ databases">
        <authorList>
            <person name="Bromfield E.S.P."/>
            <person name="Cloutier S."/>
        </authorList>
    </citation>
    <scope>NUCLEOTIDE SEQUENCE</scope>
    <source>
        <strain evidence="6">1S5</strain>
    </source>
</reference>
<dbReference type="Gene3D" id="2.130.10.10">
    <property type="entry name" value="YVTN repeat-like/Quinoprotein amine dehydrogenase"/>
    <property type="match status" value="2"/>
</dbReference>
<dbReference type="PANTHER" id="PTHR40274:SF3">
    <property type="entry name" value="VIRGINIAMYCIN B LYASE"/>
    <property type="match status" value="1"/>
</dbReference>
<dbReference type="Proteomes" id="UP000551709">
    <property type="component" value="Chromosome"/>
</dbReference>
<proteinExistence type="inferred from homology"/>
<comment type="similarity">
    <text evidence="5">Belongs to the Vgb family.</text>
</comment>
<keyword evidence="2 5" id="KW-0460">Magnesium</keyword>